<dbReference type="EMBL" id="JABSTQ010009928">
    <property type="protein sequence ID" value="KAG0424849.1"/>
    <property type="molecule type" value="Genomic_DNA"/>
</dbReference>
<sequence length="678" mass="72807">MATPSTREGAVRHVATQHNAVDALYTCDNHAGALRLQSIRRHQQSRALPTGNIKLWRPHACTECLTGASETCELSVAPPSRRRTPLFVTQLAPDTTCGDVICHLSSAGLQKLACRRLKTRYDTNSSFYVSVAAEDTGKLSDPALTVEELQYSPNGNHATESAFLKLSDIVLERRRDTGTMKVVEDPSKLDDISSRYSHIFRRKTAWELVLLSGAVCGIEFCYAAETAFIGPILLELGLPISAVALTMCLSPSLGFFVTPLLGSLSDTCKWGIGRRRPFIILLSVGMFAGLLLVPNGKEIGIALGDTYRPRNLSLSDEGGSVQPANWGIAFTVVGFVLLDMCCDACQSPSRSYVLDVTIATDHARALTTFTVLSGLGGCLGYVLGGINWEKTALGASMGGHVRTVFAIVGVMFIICVLGTLTSFREMPLHIAKQAEAAGLFEGQSGHYTGFKDDDFDGESVELTKLRPSAKLEPSEGSGPSLKSYLSFSLFLTEFVGAVVYEGDPVAPKESASFALYQEGVRLGCFGLALYSVSCASYSLFIERLVRRFGAKRVYVCGQLAYTVGVALMALSRTRAAVLLLSPTAGLMYATQFTMPFILVAHYHCSHMLERSLDWSHRGLGTDVAIVSSMMFPAQLLLFLCAGPLVGLAGGSATAIMCGAAVLSACGALSATWVTYHNL</sequence>
<evidence type="ECO:0000313" key="2">
    <source>
        <dbReference type="Proteomes" id="UP000805193"/>
    </source>
</evidence>
<keyword evidence="2" id="KW-1185">Reference proteome</keyword>
<evidence type="ECO:0000313" key="1">
    <source>
        <dbReference type="EMBL" id="KAG0424849.1"/>
    </source>
</evidence>
<proteinExistence type="predicted"/>
<reference evidence="1 2" key="1">
    <citation type="journal article" date="2020" name="Cell">
        <title>Large-Scale Comparative Analyses of Tick Genomes Elucidate Their Genetic Diversity and Vector Capacities.</title>
        <authorList>
            <consortium name="Tick Genome and Microbiome Consortium (TIGMIC)"/>
            <person name="Jia N."/>
            <person name="Wang J."/>
            <person name="Shi W."/>
            <person name="Du L."/>
            <person name="Sun Y."/>
            <person name="Zhan W."/>
            <person name="Jiang J.F."/>
            <person name="Wang Q."/>
            <person name="Zhang B."/>
            <person name="Ji P."/>
            <person name="Bell-Sakyi L."/>
            <person name="Cui X.M."/>
            <person name="Yuan T.T."/>
            <person name="Jiang B.G."/>
            <person name="Yang W.F."/>
            <person name="Lam T.T."/>
            <person name="Chang Q.C."/>
            <person name="Ding S.J."/>
            <person name="Wang X.J."/>
            <person name="Zhu J.G."/>
            <person name="Ruan X.D."/>
            <person name="Zhao L."/>
            <person name="Wei J.T."/>
            <person name="Ye R.Z."/>
            <person name="Que T.C."/>
            <person name="Du C.H."/>
            <person name="Zhou Y.H."/>
            <person name="Cheng J.X."/>
            <person name="Dai P.F."/>
            <person name="Guo W.B."/>
            <person name="Han X.H."/>
            <person name="Huang E.J."/>
            <person name="Li L.F."/>
            <person name="Wei W."/>
            <person name="Gao Y.C."/>
            <person name="Liu J.Z."/>
            <person name="Shao H.Z."/>
            <person name="Wang X."/>
            <person name="Wang C.C."/>
            <person name="Yang T.C."/>
            <person name="Huo Q.B."/>
            <person name="Li W."/>
            <person name="Chen H.Y."/>
            <person name="Chen S.E."/>
            <person name="Zhou L.G."/>
            <person name="Ni X.B."/>
            <person name="Tian J.H."/>
            <person name="Sheng Y."/>
            <person name="Liu T."/>
            <person name="Pan Y.S."/>
            <person name="Xia L.Y."/>
            <person name="Li J."/>
            <person name="Zhao F."/>
            <person name="Cao W.C."/>
        </authorList>
    </citation>
    <scope>NUCLEOTIDE SEQUENCE [LARGE SCALE GENOMIC DNA]</scope>
    <source>
        <strain evidence="1">Iper-2018</strain>
    </source>
</reference>
<protein>
    <submittedName>
        <fullName evidence="1">Uncharacterized protein</fullName>
    </submittedName>
</protein>
<name>A0AC60PUL4_IXOPE</name>
<accession>A0AC60PUL4</accession>
<gene>
    <name evidence="1" type="ORF">HPB47_027950</name>
</gene>
<organism evidence="1 2">
    <name type="scientific">Ixodes persulcatus</name>
    <name type="common">Taiga tick</name>
    <dbReference type="NCBI Taxonomy" id="34615"/>
    <lineage>
        <taxon>Eukaryota</taxon>
        <taxon>Metazoa</taxon>
        <taxon>Ecdysozoa</taxon>
        <taxon>Arthropoda</taxon>
        <taxon>Chelicerata</taxon>
        <taxon>Arachnida</taxon>
        <taxon>Acari</taxon>
        <taxon>Parasitiformes</taxon>
        <taxon>Ixodida</taxon>
        <taxon>Ixodoidea</taxon>
        <taxon>Ixodidae</taxon>
        <taxon>Ixodinae</taxon>
        <taxon>Ixodes</taxon>
    </lineage>
</organism>
<dbReference type="Proteomes" id="UP000805193">
    <property type="component" value="Unassembled WGS sequence"/>
</dbReference>
<comment type="caution">
    <text evidence="1">The sequence shown here is derived from an EMBL/GenBank/DDBJ whole genome shotgun (WGS) entry which is preliminary data.</text>
</comment>